<reference evidence="1 2" key="1">
    <citation type="journal article" date="2016" name="Mol. Biol. Evol.">
        <title>Comparative Genomics of Early-Diverging Mushroom-Forming Fungi Provides Insights into the Origins of Lignocellulose Decay Capabilities.</title>
        <authorList>
            <person name="Nagy L.G."/>
            <person name="Riley R."/>
            <person name="Tritt A."/>
            <person name="Adam C."/>
            <person name="Daum C."/>
            <person name="Floudas D."/>
            <person name="Sun H."/>
            <person name="Yadav J.S."/>
            <person name="Pangilinan J."/>
            <person name="Larsson K.H."/>
            <person name="Matsuura K."/>
            <person name="Barry K."/>
            <person name="Labutti K."/>
            <person name="Kuo R."/>
            <person name="Ohm R.A."/>
            <person name="Bhattacharya S.S."/>
            <person name="Shirouzu T."/>
            <person name="Yoshinaga Y."/>
            <person name="Martin F.M."/>
            <person name="Grigoriev I.V."/>
            <person name="Hibbett D.S."/>
        </authorList>
    </citation>
    <scope>NUCLEOTIDE SEQUENCE [LARGE SCALE GENOMIC DNA]</scope>
    <source>
        <strain evidence="1 2">HHB10207 ss-3</strain>
    </source>
</reference>
<proteinExistence type="predicted"/>
<keyword evidence="2" id="KW-1185">Reference proteome</keyword>
<gene>
    <name evidence="1" type="ORF">SISSUDRAFT_959012</name>
</gene>
<sequence>HSSGVKRLLASVEGLTLSTSPSPSGVCDACARGRIHRLPFPRFTDRRASYVLERVHSDIGGPLPFGYSGAKYFILFIDDY</sequence>
<evidence type="ECO:0008006" key="3">
    <source>
        <dbReference type="Google" id="ProtNLM"/>
    </source>
</evidence>
<feature type="non-terminal residue" evidence="1">
    <location>
        <position position="1"/>
    </location>
</feature>
<evidence type="ECO:0000313" key="1">
    <source>
        <dbReference type="EMBL" id="KZT31291.1"/>
    </source>
</evidence>
<dbReference type="EMBL" id="KV428671">
    <property type="protein sequence ID" value="KZT31291.1"/>
    <property type="molecule type" value="Genomic_DNA"/>
</dbReference>
<protein>
    <recommendedName>
        <fullName evidence="3">GAG-pre-integrase domain-containing protein</fullName>
    </recommendedName>
</protein>
<name>A0A165WL73_9AGAM</name>
<organism evidence="1 2">
    <name type="scientific">Sistotremastrum suecicum HHB10207 ss-3</name>
    <dbReference type="NCBI Taxonomy" id="1314776"/>
    <lineage>
        <taxon>Eukaryota</taxon>
        <taxon>Fungi</taxon>
        <taxon>Dikarya</taxon>
        <taxon>Basidiomycota</taxon>
        <taxon>Agaricomycotina</taxon>
        <taxon>Agaricomycetes</taxon>
        <taxon>Sistotremastrales</taxon>
        <taxon>Sistotremastraceae</taxon>
        <taxon>Sistotremastrum</taxon>
    </lineage>
</organism>
<accession>A0A165WL73</accession>
<dbReference type="STRING" id="1314776.A0A165WL73"/>
<feature type="non-terminal residue" evidence="1">
    <location>
        <position position="80"/>
    </location>
</feature>
<dbReference type="Proteomes" id="UP000076798">
    <property type="component" value="Unassembled WGS sequence"/>
</dbReference>
<dbReference type="OrthoDB" id="7691805at2759"/>
<evidence type="ECO:0000313" key="2">
    <source>
        <dbReference type="Proteomes" id="UP000076798"/>
    </source>
</evidence>
<dbReference type="AlphaFoldDB" id="A0A165WL73"/>